<evidence type="ECO:0000256" key="2">
    <source>
        <dbReference type="ARBA" id="ARBA00022723"/>
    </source>
</evidence>
<protein>
    <recommendedName>
        <fullName evidence="6">DNA/RNA-binding protein Kin17 WH-like domain-containing protein</fullName>
    </recommendedName>
</protein>
<keyword evidence="3" id="KW-0863">Zinc-finger</keyword>
<dbReference type="PANTHER" id="PTHR12805:SF0">
    <property type="entry name" value="DNA_RNA-BINDING PROTEIN KIN17"/>
    <property type="match status" value="1"/>
</dbReference>
<feature type="domain" description="DNA/RNA-binding protein Kin17 WH-like" evidence="6">
    <location>
        <begin position="52"/>
        <end position="178"/>
    </location>
</feature>
<feature type="compositionally biased region" description="Low complexity" evidence="5">
    <location>
        <begin position="237"/>
        <end position="263"/>
    </location>
</feature>
<dbReference type="FunFam" id="1.10.10.2030:FF:000001">
    <property type="entry name" value="DNA/RNA-binding protein KIN17, putative"/>
    <property type="match status" value="1"/>
</dbReference>
<dbReference type="InterPro" id="IPR038254">
    <property type="entry name" value="KIN17_WH-like_sf"/>
</dbReference>
<comment type="similarity">
    <text evidence="1">Belongs to the KIN17 family.</text>
</comment>
<dbReference type="GO" id="GO:0008270">
    <property type="term" value="F:zinc ion binding"/>
    <property type="evidence" value="ECO:0007669"/>
    <property type="project" value="UniProtKB-KW"/>
</dbReference>
<name>A0A316UBL7_9BASI</name>
<dbReference type="InterPro" id="IPR019447">
    <property type="entry name" value="DNA/RNA-bd_Kin17_WH-like_dom"/>
</dbReference>
<feature type="compositionally biased region" description="Basic and acidic residues" evidence="5">
    <location>
        <begin position="321"/>
        <end position="333"/>
    </location>
</feature>
<dbReference type="SMART" id="SM01253">
    <property type="entry name" value="Kin17_mid"/>
    <property type="match status" value="1"/>
</dbReference>
<organism evidence="7 8">
    <name type="scientific">Pseudomicrostroma glucosiphilum</name>
    <dbReference type="NCBI Taxonomy" id="1684307"/>
    <lineage>
        <taxon>Eukaryota</taxon>
        <taxon>Fungi</taxon>
        <taxon>Dikarya</taxon>
        <taxon>Basidiomycota</taxon>
        <taxon>Ustilaginomycotina</taxon>
        <taxon>Exobasidiomycetes</taxon>
        <taxon>Microstromatales</taxon>
        <taxon>Microstromatales incertae sedis</taxon>
        <taxon>Pseudomicrostroma</taxon>
    </lineage>
</organism>
<dbReference type="GO" id="GO:0003690">
    <property type="term" value="F:double-stranded DNA binding"/>
    <property type="evidence" value="ECO:0007669"/>
    <property type="project" value="TreeGrafter"/>
</dbReference>
<evidence type="ECO:0000256" key="4">
    <source>
        <dbReference type="ARBA" id="ARBA00022833"/>
    </source>
</evidence>
<dbReference type="RefSeq" id="XP_025347575.1">
    <property type="nucleotide sequence ID" value="XM_025492655.1"/>
</dbReference>
<dbReference type="GO" id="GO:0006260">
    <property type="term" value="P:DNA replication"/>
    <property type="evidence" value="ECO:0007669"/>
    <property type="project" value="TreeGrafter"/>
</dbReference>
<feature type="compositionally biased region" description="Basic and acidic residues" evidence="5">
    <location>
        <begin position="179"/>
        <end position="196"/>
    </location>
</feature>
<dbReference type="GO" id="GO:0006974">
    <property type="term" value="P:DNA damage response"/>
    <property type="evidence" value="ECO:0007669"/>
    <property type="project" value="TreeGrafter"/>
</dbReference>
<evidence type="ECO:0000313" key="7">
    <source>
        <dbReference type="EMBL" id="PWN20415.1"/>
    </source>
</evidence>
<accession>A0A316UBL7</accession>
<dbReference type="PANTHER" id="PTHR12805">
    <property type="entry name" value="KIN17 KIN, ANTIGENIC DETERMINANT OF RECA PROTEIN HOMOLOG"/>
    <property type="match status" value="1"/>
</dbReference>
<evidence type="ECO:0000256" key="1">
    <source>
        <dbReference type="ARBA" id="ARBA00008517"/>
    </source>
</evidence>
<dbReference type="InterPro" id="IPR056767">
    <property type="entry name" value="C2H2-Znf_KIN17"/>
</dbReference>
<dbReference type="SUPFAM" id="SSF57667">
    <property type="entry name" value="beta-beta-alpha zinc fingers"/>
    <property type="match status" value="1"/>
</dbReference>
<dbReference type="Gene3D" id="3.30.160.60">
    <property type="entry name" value="Classic Zinc Finger"/>
    <property type="match status" value="1"/>
</dbReference>
<gene>
    <name evidence="7" type="ORF">BCV69DRAFT_283294</name>
</gene>
<evidence type="ECO:0000256" key="5">
    <source>
        <dbReference type="SAM" id="MobiDB-lite"/>
    </source>
</evidence>
<dbReference type="Gene3D" id="1.10.10.2030">
    <property type="entry name" value="DNA/RNA-binding protein Kin17, conserved domain"/>
    <property type="match status" value="1"/>
</dbReference>
<dbReference type="Proteomes" id="UP000245942">
    <property type="component" value="Unassembled WGS sequence"/>
</dbReference>
<dbReference type="GeneID" id="37014389"/>
<feature type="region of interest" description="Disordered" evidence="5">
    <location>
        <begin position="179"/>
        <end position="352"/>
    </location>
</feature>
<dbReference type="GO" id="GO:0005634">
    <property type="term" value="C:nucleus"/>
    <property type="evidence" value="ECO:0007669"/>
    <property type="project" value="TreeGrafter"/>
</dbReference>
<dbReference type="AlphaFoldDB" id="A0A316UBL7"/>
<evidence type="ECO:0000256" key="3">
    <source>
        <dbReference type="ARBA" id="ARBA00022771"/>
    </source>
</evidence>
<dbReference type="InterPro" id="IPR036236">
    <property type="entry name" value="Znf_C2H2_sf"/>
</dbReference>
<reference evidence="7 8" key="1">
    <citation type="journal article" date="2018" name="Mol. Biol. Evol.">
        <title>Broad Genomic Sampling Reveals a Smut Pathogenic Ancestry of the Fungal Clade Ustilaginomycotina.</title>
        <authorList>
            <person name="Kijpornyongpan T."/>
            <person name="Mondo S.J."/>
            <person name="Barry K."/>
            <person name="Sandor L."/>
            <person name="Lee J."/>
            <person name="Lipzen A."/>
            <person name="Pangilinan J."/>
            <person name="LaButti K."/>
            <person name="Hainaut M."/>
            <person name="Henrissat B."/>
            <person name="Grigoriev I.V."/>
            <person name="Spatafora J.W."/>
            <person name="Aime M.C."/>
        </authorList>
    </citation>
    <scope>NUCLEOTIDE SEQUENCE [LARGE SCALE GENOMIC DNA]</scope>
    <source>
        <strain evidence="7 8">MCA 4718</strain>
    </source>
</reference>
<dbReference type="Pfam" id="PF10357">
    <property type="entry name" value="WH_KIN17"/>
    <property type="match status" value="1"/>
</dbReference>
<feature type="compositionally biased region" description="Low complexity" evidence="5">
    <location>
        <begin position="292"/>
        <end position="306"/>
    </location>
</feature>
<keyword evidence="8" id="KW-1185">Reference proteome</keyword>
<feature type="compositionally biased region" description="Polar residues" evidence="5">
    <location>
        <begin position="277"/>
        <end position="291"/>
    </location>
</feature>
<dbReference type="Pfam" id="PF25095">
    <property type="entry name" value="C2H2-zf_KIN17"/>
    <property type="match status" value="1"/>
</dbReference>
<proteinExistence type="inferred from homology"/>
<evidence type="ECO:0000259" key="6">
    <source>
        <dbReference type="SMART" id="SM01253"/>
    </source>
</evidence>
<dbReference type="InterPro" id="IPR037321">
    <property type="entry name" value="KIN17-like"/>
</dbReference>
<dbReference type="EMBL" id="KZ819328">
    <property type="protein sequence ID" value="PWN20415.1"/>
    <property type="molecule type" value="Genomic_DNA"/>
</dbReference>
<sequence length="352" mass="38590">MPKAEAGSAKAVGNAMKARGLTKLRFYCQVCGKANRDEHAFKMHTESESHMRQLAVVGQNAGKAIDDFSKQFQDEFVSLLSRRFGTKRIKANQVYQEYIQERHHLHMNATRWVTLTEFVKHLGREGIVHVDENEKGWFIAWIDNSPGALKRQAALQKMERQKVDDEGRERKRLQEQIEKAKREEEEKQAGEDKGEGSSKPAAVEDGLRRDQGPIKLGIGLKAPSKTTPPIGEEERASGSASTGSEGSTNKPTFSISSSSSSSSKAAATPFRLGVNPLKSTSKSIPSTNPLKSSPSMSSSGVGYTSSSGGGGAASKPQARTMAERIMQEEEERRQKRKSGPVPSGDGMKRIRM</sequence>
<dbReference type="OrthoDB" id="10266249at2759"/>
<keyword evidence="2" id="KW-0479">Metal-binding</keyword>
<keyword evidence="4" id="KW-0862">Zinc</keyword>
<evidence type="ECO:0000313" key="8">
    <source>
        <dbReference type="Proteomes" id="UP000245942"/>
    </source>
</evidence>
<dbReference type="STRING" id="1684307.A0A316UBL7"/>